<feature type="domain" description="AMP-dependent synthetase/ligase" evidence="1">
    <location>
        <begin position="21"/>
        <end position="381"/>
    </location>
</feature>
<proteinExistence type="predicted"/>
<gene>
    <name evidence="3" type="ORF">ACFONL_16165</name>
</gene>
<organism evidence="3 4">
    <name type="scientific">Camelimonas fluminis</name>
    <dbReference type="NCBI Taxonomy" id="1576911"/>
    <lineage>
        <taxon>Bacteria</taxon>
        <taxon>Pseudomonadati</taxon>
        <taxon>Pseudomonadota</taxon>
        <taxon>Alphaproteobacteria</taxon>
        <taxon>Hyphomicrobiales</taxon>
        <taxon>Chelatococcaceae</taxon>
        <taxon>Camelimonas</taxon>
    </lineage>
</organism>
<dbReference type="PANTHER" id="PTHR43767">
    <property type="entry name" value="LONG-CHAIN-FATTY-ACID--COA LIGASE"/>
    <property type="match status" value="1"/>
</dbReference>
<accession>A0ABV7UJH7</accession>
<dbReference type="Pfam" id="PF00501">
    <property type="entry name" value="AMP-binding"/>
    <property type="match status" value="1"/>
</dbReference>
<dbReference type="Proteomes" id="UP001595704">
    <property type="component" value="Unassembled WGS sequence"/>
</dbReference>
<evidence type="ECO:0000259" key="2">
    <source>
        <dbReference type="Pfam" id="PF13193"/>
    </source>
</evidence>
<dbReference type="InterPro" id="IPR025110">
    <property type="entry name" value="AMP-bd_C"/>
</dbReference>
<name>A0ABV7UJH7_9HYPH</name>
<dbReference type="InterPro" id="IPR050237">
    <property type="entry name" value="ATP-dep_AMP-bd_enzyme"/>
</dbReference>
<comment type="caution">
    <text evidence="3">The sequence shown here is derived from an EMBL/GenBank/DDBJ whole genome shotgun (WGS) entry which is preliminary data.</text>
</comment>
<dbReference type="Pfam" id="PF13193">
    <property type="entry name" value="AMP-binding_C"/>
    <property type="match status" value="1"/>
</dbReference>
<sequence length="553" mass="60643">MTTTADPRILPADACVLRDLLEKFAASQPEKICVRFADGAEWTWAETRRQAIRAANGLRDAGVDQGDHVVSWLPNGPDAVRVWFGLNYLGAVYVPINLAYRGNLLAHVIANSDARLIVCHVDLASRLADIDRGQLCAAIIVGDVRVDPDTGLELLPASVLTEGAPELPALQRPIAPWDTQSIIYTSGTTGPSKGVLSSYLHLASMAGEPWPYFGPDDRGMCNLPLFHAGGTGAVYRSLLRGASVVIVDSFNTAEFWNEIRRHDVTSVTLLGVMATFIVKLPPSPRDRQHPLRTVTMVPLCEDAKAFSERFGVEVYTTFNMTETSCPLVSDRNPAALSSCGQPRPGVEVRIVDGNDCEVGVDEVGELILRTDRPWAMNHGYYKNPEATAAAWRNGWFHTGDAFRKDAAGDYFFVDRLKDTIRRRGENISSYEVETEICAHPAVKEAAVVAVPSEFAEDEVLVAVSVAAGARLDPAELLTFLGPRLAHFMIPRFVRILPDLPRTPTQKVQKHLLRAEGITSDTWDREAAGIRIRREKIGVWVTPAEIKGEPHGPT</sequence>
<protein>
    <submittedName>
        <fullName evidence="3">AMP-binding protein</fullName>
    </submittedName>
</protein>
<evidence type="ECO:0000259" key="1">
    <source>
        <dbReference type="Pfam" id="PF00501"/>
    </source>
</evidence>
<dbReference type="RefSeq" id="WP_191320280.1">
    <property type="nucleotide sequence ID" value="NZ_BNCG01000015.1"/>
</dbReference>
<dbReference type="InterPro" id="IPR045851">
    <property type="entry name" value="AMP-bd_C_sf"/>
</dbReference>
<dbReference type="Gene3D" id="3.40.50.12780">
    <property type="entry name" value="N-terminal domain of ligase-like"/>
    <property type="match status" value="1"/>
</dbReference>
<dbReference type="PANTHER" id="PTHR43767:SF1">
    <property type="entry name" value="NONRIBOSOMAL PEPTIDE SYNTHASE PES1 (EUROFUNG)-RELATED"/>
    <property type="match status" value="1"/>
</dbReference>
<evidence type="ECO:0000313" key="3">
    <source>
        <dbReference type="EMBL" id="MFC3638877.1"/>
    </source>
</evidence>
<dbReference type="SUPFAM" id="SSF56801">
    <property type="entry name" value="Acetyl-CoA synthetase-like"/>
    <property type="match status" value="1"/>
</dbReference>
<evidence type="ECO:0000313" key="4">
    <source>
        <dbReference type="Proteomes" id="UP001595704"/>
    </source>
</evidence>
<dbReference type="InterPro" id="IPR042099">
    <property type="entry name" value="ANL_N_sf"/>
</dbReference>
<feature type="domain" description="AMP-binding enzyme C-terminal" evidence="2">
    <location>
        <begin position="431"/>
        <end position="506"/>
    </location>
</feature>
<dbReference type="InterPro" id="IPR020845">
    <property type="entry name" value="AMP-binding_CS"/>
</dbReference>
<dbReference type="PROSITE" id="PS00455">
    <property type="entry name" value="AMP_BINDING"/>
    <property type="match status" value="1"/>
</dbReference>
<reference evidence="4" key="1">
    <citation type="journal article" date="2019" name="Int. J. Syst. Evol. Microbiol.">
        <title>The Global Catalogue of Microorganisms (GCM) 10K type strain sequencing project: providing services to taxonomists for standard genome sequencing and annotation.</title>
        <authorList>
            <consortium name="The Broad Institute Genomics Platform"/>
            <consortium name="The Broad Institute Genome Sequencing Center for Infectious Disease"/>
            <person name="Wu L."/>
            <person name="Ma J."/>
        </authorList>
    </citation>
    <scope>NUCLEOTIDE SEQUENCE [LARGE SCALE GENOMIC DNA]</scope>
    <source>
        <strain evidence="4">KCTC 42282</strain>
    </source>
</reference>
<dbReference type="InterPro" id="IPR000873">
    <property type="entry name" value="AMP-dep_synth/lig_dom"/>
</dbReference>
<dbReference type="EMBL" id="JBHRYC010000082">
    <property type="protein sequence ID" value="MFC3638877.1"/>
    <property type="molecule type" value="Genomic_DNA"/>
</dbReference>
<keyword evidence="4" id="KW-1185">Reference proteome</keyword>
<dbReference type="Gene3D" id="3.30.300.30">
    <property type="match status" value="1"/>
</dbReference>